<feature type="compositionally biased region" description="Basic and acidic residues" evidence="1">
    <location>
        <begin position="19"/>
        <end position="33"/>
    </location>
</feature>
<sequence length="284" mass="29441">DHRPVGGHALPIALSLPRRGGEGCREALAERRGSSPTGDAQVGPPGRRAPSGDEDRSAAGSPLSFHADAAATPARAVSCGADAAGGPEAAAVPSGLRDQTAASAWWSCPRGCRRPPPASSQHNPAVTMPRSCCRTRTRQASSACWAPSRRSTFARGCAPSWVSTASASRTIAGSRRAWPPSGVDGPAPPVPGELFDAQLEGFLAAEGVPREAFVALARSLSRARADYRTGWDAFLAEITASSDYGGFVALMRAAAEARRAEEFEASMSVEMAEVARDPAPDPRG</sequence>
<reference evidence="2" key="1">
    <citation type="submission" date="2023-10" db="EMBL/GenBank/DDBJ databases">
        <authorList>
            <person name="Chen Y."/>
            <person name="Shah S."/>
            <person name="Dougan E. K."/>
            <person name="Thang M."/>
            <person name="Chan C."/>
        </authorList>
    </citation>
    <scope>NUCLEOTIDE SEQUENCE [LARGE SCALE GENOMIC DNA]</scope>
</reference>
<comment type="caution">
    <text evidence="2">The sequence shown here is derived from an EMBL/GenBank/DDBJ whole genome shotgun (WGS) entry which is preliminary data.</text>
</comment>
<feature type="non-terminal residue" evidence="2">
    <location>
        <position position="1"/>
    </location>
</feature>
<evidence type="ECO:0000313" key="3">
    <source>
        <dbReference type="Proteomes" id="UP001189429"/>
    </source>
</evidence>
<name>A0ABN9PPS3_9DINO</name>
<proteinExistence type="predicted"/>
<organism evidence="2 3">
    <name type="scientific">Prorocentrum cordatum</name>
    <dbReference type="NCBI Taxonomy" id="2364126"/>
    <lineage>
        <taxon>Eukaryota</taxon>
        <taxon>Sar</taxon>
        <taxon>Alveolata</taxon>
        <taxon>Dinophyceae</taxon>
        <taxon>Prorocentrales</taxon>
        <taxon>Prorocentraceae</taxon>
        <taxon>Prorocentrum</taxon>
    </lineage>
</organism>
<evidence type="ECO:0008006" key="4">
    <source>
        <dbReference type="Google" id="ProtNLM"/>
    </source>
</evidence>
<dbReference type="EMBL" id="CAUYUJ010000762">
    <property type="protein sequence ID" value="CAK0792382.1"/>
    <property type="molecule type" value="Genomic_DNA"/>
</dbReference>
<feature type="region of interest" description="Disordered" evidence="1">
    <location>
        <begin position="1"/>
        <end position="71"/>
    </location>
</feature>
<accession>A0ABN9PPS3</accession>
<evidence type="ECO:0000313" key="2">
    <source>
        <dbReference type="EMBL" id="CAK0792382.1"/>
    </source>
</evidence>
<evidence type="ECO:0000256" key="1">
    <source>
        <dbReference type="SAM" id="MobiDB-lite"/>
    </source>
</evidence>
<gene>
    <name evidence="2" type="ORF">PCOR1329_LOCUS2991</name>
</gene>
<dbReference type="Proteomes" id="UP001189429">
    <property type="component" value="Unassembled WGS sequence"/>
</dbReference>
<keyword evidence="3" id="KW-1185">Reference proteome</keyword>
<protein>
    <recommendedName>
        <fullName evidence="4">Coiled-coil domain-containing protein 104</fullName>
    </recommendedName>
</protein>